<keyword evidence="2" id="KW-0547">Nucleotide-binding</keyword>
<dbReference type="Pfam" id="PF22341">
    <property type="entry name" value="GSPE_N1E"/>
    <property type="match status" value="1"/>
</dbReference>
<dbReference type="SUPFAM" id="SSF160246">
    <property type="entry name" value="EspE N-terminal domain-like"/>
    <property type="match status" value="1"/>
</dbReference>
<evidence type="ECO:0000259" key="6">
    <source>
        <dbReference type="Pfam" id="PF22341"/>
    </source>
</evidence>
<dbReference type="EMBL" id="JABWMH010000002">
    <property type="protein sequence ID" value="NVD27878.1"/>
    <property type="molecule type" value="Genomic_DNA"/>
</dbReference>
<comment type="caution">
    <text evidence="7">The sequence shown here is derived from an EMBL/GenBank/DDBJ whole genome shotgun (WGS) entry which is preliminary data.</text>
</comment>
<gene>
    <name evidence="7" type="primary">tadA</name>
    <name evidence="7" type="ORF">HUO14_08180</name>
</gene>
<name>A0ABX2N2E4_9SPHN</name>
<dbReference type="PANTHER" id="PTHR30258:SF27">
    <property type="entry name" value="BACTERIOPHAGE ADSORPTION PROTEIN B-RELATED"/>
    <property type="match status" value="1"/>
</dbReference>
<dbReference type="CDD" id="cd01129">
    <property type="entry name" value="PulE-GspE-like"/>
    <property type="match status" value="1"/>
</dbReference>
<proteinExistence type="inferred from homology"/>
<dbReference type="InterPro" id="IPR027417">
    <property type="entry name" value="P-loop_NTPase"/>
</dbReference>
<dbReference type="InterPro" id="IPR054757">
    <property type="entry name" value="GSPE_N1E"/>
</dbReference>
<evidence type="ECO:0000313" key="8">
    <source>
        <dbReference type="Proteomes" id="UP000652427"/>
    </source>
</evidence>
<dbReference type="Gene3D" id="3.30.300.160">
    <property type="entry name" value="Type II secretion system, protein E, N-terminal domain"/>
    <property type="match status" value="1"/>
</dbReference>
<dbReference type="Gene3D" id="3.40.50.300">
    <property type="entry name" value="P-loop containing nucleotide triphosphate hydrolases"/>
    <property type="match status" value="1"/>
</dbReference>
<evidence type="ECO:0000313" key="7">
    <source>
        <dbReference type="EMBL" id="NVD27878.1"/>
    </source>
</evidence>
<evidence type="ECO:0000256" key="1">
    <source>
        <dbReference type="ARBA" id="ARBA00006611"/>
    </source>
</evidence>
<dbReference type="InterPro" id="IPR037257">
    <property type="entry name" value="T2SS_E_N_sf"/>
</dbReference>
<dbReference type="Gene3D" id="3.30.450.90">
    <property type="match status" value="1"/>
</dbReference>
<protein>
    <recommendedName>
        <fullName evidence="4">General secretion pathway protein E</fullName>
    </recommendedName>
</protein>
<feature type="domain" description="Type II secretion system protein E N1E" evidence="6">
    <location>
        <begin position="40"/>
        <end position="98"/>
    </location>
</feature>
<comment type="similarity">
    <text evidence="1">Belongs to the GSP E family.</text>
</comment>
<keyword evidence="3" id="KW-0067">ATP-binding</keyword>
<dbReference type="InterPro" id="IPR001482">
    <property type="entry name" value="T2SS/T4SS_dom"/>
</dbReference>
<dbReference type="SUPFAM" id="SSF52540">
    <property type="entry name" value="P-loop containing nucleoside triphosphate hydrolases"/>
    <property type="match status" value="1"/>
</dbReference>
<evidence type="ECO:0000256" key="2">
    <source>
        <dbReference type="ARBA" id="ARBA00022741"/>
    </source>
</evidence>
<reference evidence="7 8" key="1">
    <citation type="submission" date="2020-06" db="EMBL/GenBank/DDBJ databases">
        <authorList>
            <person name="Kim S.-J."/>
            <person name="Park S.-J."/>
        </authorList>
    </citation>
    <scope>NUCLEOTIDE SEQUENCE [LARGE SCALE GENOMIC DNA]</scope>
    <source>
        <strain evidence="7 8">SW-151</strain>
    </source>
</reference>
<dbReference type="Pfam" id="PF00437">
    <property type="entry name" value="T2SSE"/>
    <property type="match status" value="1"/>
</dbReference>
<evidence type="ECO:0000256" key="4">
    <source>
        <dbReference type="ARBA" id="ARBA00047206"/>
    </source>
</evidence>
<accession>A0ABX2N2E4</accession>
<sequence length="542" mass="58920">MEEISTGTIVTDDYAEQASLNRTGNGACENVAPGRPVVELSYDYSREHGILIVAGDRERVKIAVKKGSDPAALLKIQRYLAIPIDLEIVDETAFEQLFNGYFQRLIQAGKTVQTTGDPQQPDDAFAGDPLDVFTAHFPDAADILKEKKDAFGLRLICGIIAETERQGASAVHLESHDLALVIRMRVNGVLTEKLRLPQDLSTVVVKLIHRMSRPDMADQPFPQDGTMQIFLRGKLRKVRVSTLSDVNGTGERLVLRILDQQVTSATLKLLGMSEPIQEILTDACAKPDGLILVCGPGASGKTATLYAGMKQLNDGRRNILTVENPIEYPVENIVQTQIDTESGVGFAQGLRAILHQDPDVVMIGEIDDRETAGIAVQASLDGRLVLAAINSIDAVSAITQLREMHVDPFLLASSIRVIIGQRMVRKLCEHCRLPIQAEGSLASLLGFDRGTIVFRETGCNRCSQTGFQGHTGVFEAIRVDETIRKLINNGGDEARISAHAFYNQPGLASAARAMVRQGITTPEEGIRISQGEAVAISQSGRI</sequence>
<organism evidence="7 8">
    <name type="scientific">Parasphingorhabdus flavimaris</name>
    <dbReference type="NCBI Taxonomy" id="266812"/>
    <lineage>
        <taxon>Bacteria</taxon>
        <taxon>Pseudomonadati</taxon>
        <taxon>Pseudomonadota</taxon>
        <taxon>Alphaproteobacteria</taxon>
        <taxon>Sphingomonadales</taxon>
        <taxon>Sphingomonadaceae</taxon>
        <taxon>Parasphingorhabdus</taxon>
    </lineage>
</organism>
<dbReference type="Proteomes" id="UP000652427">
    <property type="component" value="Unassembled WGS sequence"/>
</dbReference>
<feature type="domain" description="Bacterial type II secretion system protein E" evidence="5">
    <location>
        <begin position="146"/>
        <end position="524"/>
    </location>
</feature>
<keyword evidence="8" id="KW-1185">Reference proteome</keyword>
<evidence type="ECO:0000259" key="5">
    <source>
        <dbReference type="Pfam" id="PF00437"/>
    </source>
</evidence>
<dbReference type="PANTHER" id="PTHR30258">
    <property type="entry name" value="TYPE II SECRETION SYSTEM PROTEIN GSPE-RELATED"/>
    <property type="match status" value="1"/>
</dbReference>
<evidence type="ECO:0000256" key="3">
    <source>
        <dbReference type="ARBA" id="ARBA00022840"/>
    </source>
</evidence>